<keyword evidence="2" id="KW-1133">Transmembrane helix</keyword>
<dbReference type="EMBL" id="BNJQ01000008">
    <property type="protein sequence ID" value="GHP04492.1"/>
    <property type="molecule type" value="Genomic_DNA"/>
</dbReference>
<dbReference type="AlphaFoldDB" id="A0A830HCW3"/>
<keyword evidence="2" id="KW-0472">Membrane</keyword>
<keyword evidence="2" id="KW-0812">Transmembrane</keyword>
<gene>
    <name evidence="3" type="ORF">PPROV_000324600</name>
</gene>
<name>A0A830HCW3_9CHLO</name>
<feature type="region of interest" description="Disordered" evidence="1">
    <location>
        <begin position="1"/>
        <end position="23"/>
    </location>
</feature>
<comment type="caution">
    <text evidence="3">The sequence shown here is derived from an EMBL/GenBank/DDBJ whole genome shotgun (WGS) entry which is preliminary data.</text>
</comment>
<dbReference type="Proteomes" id="UP000660262">
    <property type="component" value="Unassembled WGS sequence"/>
</dbReference>
<evidence type="ECO:0000256" key="2">
    <source>
        <dbReference type="SAM" id="Phobius"/>
    </source>
</evidence>
<evidence type="ECO:0000313" key="4">
    <source>
        <dbReference type="Proteomes" id="UP000660262"/>
    </source>
</evidence>
<protein>
    <submittedName>
        <fullName evidence="3">Uncharacterized protein</fullName>
    </submittedName>
</protein>
<organism evidence="3 4">
    <name type="scientific">Pycnococcus provasolii</name>
    <dbReference type="NCBI Taxonomy" id="41880"/>
    <lineage>
        <taxon>Eukaryota</taxon>
        <taxon>Viridiplantae</taxon>
        <taxon>Chlorophyta</taxon>
        <taxon>Pseudoscourfieldiophyceae</taxon>
        <taxon>Pseudoscourfieldiales</taxon>
        <taxon>Pycnococcaceae</taxon>
        <taxon>Pycnococcus</taxon>
    </lineage>
</organism>
<keyword evidence="4" id="KW-1185">Reference proteome</keyword>
<evidence type="ECO:0000256" key="1">
    <source>
        <dbReference type="SAM" id="MobiDB-lite"/>
    </source>
</evidence>
<feature type="transmembrane region" description="Helical" evidence="2">
    <location>
        <begin position="258"/>
        <end position="280"/>
    </location>
</feature>
<accession>A0A830HCW3</accession>
<reference evidence="3" key="1">
    <citation type="submission" date="2020-10" db="EMBL/GenBank/DDBJ databases">
        <title>Unveiling of a novel bifunctional photoreceptor, Dualchrome1, isolated from a cosmopolitan green alga.</title>
        <authorList>
            <person name="Suzuki S."/>
            <person name="Kawachi M."/>
        </authorList>
    </citation>
    <scope>NUCLEOTIDE SEQUENCE</scope>
    <source>
        <strain evidence="3">NIES 2893</strain>
    </source>
</reference>
<sequence length="322" mass="36896">MLKDAVDMGHHPTTKRPIDSPGSIVIEGASGGRFDVPHMRYTYYLSNLCDNVAIAPSECDHLPPAAAYQVSDPRPELFQDKKQMLQSQEGLKKSCHALGTARDPTTKNLIFSYAHIDESQPEVGVQLIYPLGENCTARRRVYSSGTSRSRMAWTTVPRELILNVRCDPSVDILARRTLRLQARDTNLETHPNRFDDDDGVLVSEVEMCQYKIDLPSKLGCPDKMGKAALQRIKHKREQHQKRQRYNNRFRQKRNGGSYYYAVLGWTALLCTVMFMGYRVWTRREWIVILKDGLSKGDARAWRRFLRELVKKENKNNNSPLGV</sequence>
<proteinExistence type="predicted"/>
<evidence type="ECO:0000313" key="3">
    <source>
        <dbReference type="EMBL" id="GHP04492.1"/>
    </source>
</evidence>
<feature type="compositionally biased region" description="Basic and acidic residues" evidence="1">
    <location>
        <begin position="1"/>
        <end position="10"/>
    </location>
</feature>